<dbReference type="Proteomes" id="UP000070544">
    <property type="component" value="Unassembled WGS sequence"/>
</dbReference>
<dbReference type="InterPro" id="IPR001245">
    <property type="entry name" value="Ser-Thr/Tyr_kinase_cat_dom"/>
</dbReference>
<evidence type="ECO:0000256" key="8">
    <source>
        <dbReference type="PROSITE-ProRule" id="PRU10141"/>
    </source>
</evidence>
<dbReference type="PANTHER" id="PTHR48016">
    <property type="entry name" value="MAP KINASE KINASE KINASE SSK2-RELATED-RELATED"/>
    <property type="match status" value="1"/>
</dbReference>
<dbReference type="InterPro" id="IPR050538">
    <property type="entry name" value="MAP_kinase_kinase_kinase"/>
</dbReference>
<evidence type="ECO:0000256" key="6">
    <source>
        <dbReference type="PIRSR" id="PIRSR000615-1"/>
    </source>
</evidence>
<keyword evidence="5 8" id="KW-0067">ATP-binding</keyword>
<dbReference type="PANTHER" id="PTHR48016:SF56">
    <property type="entry name" value="MAPKK KINASE"/>
    <property type="match status" value="1"/>
</dbReference>
<dbReference type="OMA" id="ERWSCSQ"/>
<keyword evidence="1 9" id="KW-0723">Serine/threonine-protein kinase</keyword>
<dbReference type="STRING" id="1344416.A0A139ASU0"/>
<dbReference type="InterPro" id="IPR000719">
    <property type="entry name" value="Prot_kinase_dom"/>
</dbReference>
<evidence type="ECO:0000256" key="1">
    <source>
        <dbReference type="ARBA" id="ARBA00022527"/>
    </source>
</evidence>
<evidence type="ECO:0000259" key="10">
    <source>
        <dbReference type="PROSITE" id="PS50011"/>
    </source>
</evidence>
<reference evidence="11 12" key="1">
    <citation type="journal article" date="2015" name="Genome Biol. Evol.">
        <title>Phylogenomic analyses indicate that early fungi evolved digesting cell walls of algal ancestors of land plants.</title>
        <authorList>
            <person name="Chang Y."/>
            <person name="Wang S."/>
            <person name="Sekimoto S."/>
            <person name="Aerts A.L."/>
            <person name="Choi C."/>
            <person name="Clum A."/>
            <person name="LaButti K.M."/>
            <person name="Lindquist E.A."/>
            <person name="Yee Ngan C."/>
            <person name="Ohm R.A."/>
            <person name="Salamov A.A."/>
            <person name="Grigoriev I.V."/>
            <person name="Spatafora J.W."/>
            <person name="Berbee M.L."/>
        </authorList>
    </citation>
    <scope>NUCLEOTIDE SEQUENCE [LARGE SCALE GENOMIC DNA]</scope>
    <source>
        <strain evidence="11 12">JEL478</strain>
    </source>
</reference>
<dbReference type="InterPro" id="IPR017441">
    <property type="entry name" value="Protein_kinase_ATP_BS"/>
</dbReference>
<accession>A0A139ASU0</accession>
<organism evidence="11 12">
    <name type="scientific">Gonapodya prolifera (strain JEL478)</name>
    <name type="common">Monoblepharis prolifera</name>
    <dbReference type="NCBI Taxonomy" id="1344416"/>
    <lineage>
        <taxon>Eukaryota</taxon>
        <taxon>Fungi</taxon>
        <taxon>Fungi incertae sedis</taxon>
        <taxon>Chytridiomycota</taxon>
        <taxon>Chytridiomycota incertae sedis</taxon>
        <taxon>Monoblepharidomycetes</taxon>
        <taxon>Monoblepharidales</taxon>
        <taxon>Gonapodyaceae</taxon>
        <taxon>Gonapodya</taxon>
    </lineage>
</organism>
<feature type="binding site" evidence="7">
    <location>
        <position position="156"/>
    </location>
    <ligand>
        <name>Mg(2+)</name>
        <dbReference type="ChEBI" id="CHEBI:18420"/>
    </ligand>
</feature>
<evidence type="ECO:0000313" key="12">
    <source>
        <dbReference type="Proteomes" id="UP000070544"/>
    </source>
</evidence>
<gene>
    <name evidence="11" type="ORF">M427DRAFT_89681</name>
</gene>
<dbReference type="Pfam" id="PF00069">
    <property type="entry name" value="Pkinase"/>
    <property type="match status" value="1"/>
</dbReference>
<dbReference type="GO" id="GO:0000165">
    <property type="term" value="P:MAPK cascade"/>
    <property type="evidence" value="ECO:0007669"/>
    <property type="project" value="UniProtKB-ARBA"/>
</dbReference>
<feature type="domain" description="Protein kinase" evidence="10">
    <location>
        <begin position="4"/>
        <end position="275"/>
    </location>
</feature>
<dbReference type="PROSITE" id="PS50011">
    <property type="entry name" value="PROTEIN_KINASE_DOM"/>
    <property type="match status" value="1"/>
</dbReference>
<dbReference type="SUPFAM" id="SSF56112">
    <property type="entry name" value="Protein kinase-like (PK-like)"/>
    <property type="match status" value="1"/>
</dbReference>
<dbReference type="PIRSF" id="PIRSF000615">
    <property type="entry name" value="TyrPK_CSF1-R"/>
    <property type="match status" value="1"/>
</dbReference>
<dbReference type="InterPro" id="IPR008271">
    <property type="entry name" value="Ser/Thr_kinase_AS"/>
</dbReference>
<feature type="binding site" evidence="7">
    <location>
        <position position="143"/>
    </location>
    <ligand>
        <name>Mg(2+)</name>
        <dbReference type="ChEBI" id="CHEBI:18420"/>
    </ligand>
</feature>
<dbReference type="GO" id="GO:0005524">
    <property type="term" value="F:ATP binding"/>
    <property type="evidence" value="ECO:0007669"/>
    <property type="project" value="UniProtKB-UniRule"/>
</dbReference>
<evidence type="ECO:0000256" key="7">
    <source>
        <dbReference type="PIRSR" id="PIRSR000615-3"/>
    </source>
</evidence>
<dbReference type="Gene3D" id="1.10.510.10">
    <property type="entry name" value="Transferase(Phosphotransferase) domain 1"/>
    <property type="match status" value="1"/>
</dbReference>
<evidence type="ECO:0000256" key="5">
    <source>
        <dbReference type="ARBA" id="ARBA00022840"/>
    </source>
</evidence>
<dbReference type="InterPro" id="IPR011009">
    <property type="entry name" value="Kinase-like_dom_sf"/>
</dbReference>
<dbReference type="PROSITE" id="PS00108">
    <property type="entry name" value="PROTEIN_KINASE_ST"/>
    <property type="match status" value="1"/>
</dbReference>
<dbReference type="GO" id="GO:0004674">
    <property type="term" value="F:protein serine/threonine kinase activity"/>
    <property type="evidence" value="ECO:0007669"/>
    <property type="project" value="UniProtKB-KW"/>
</dbReference>
<evidence type="ECO:0000256" key="3">
    <source>
        <dbReference type="ARBA" id="ARBA00022741"/>
    </source>
</evidence>
<sequence length="276" mass="30997">HVKWERGVLIGKGSFGSVYLAITREWGLVAVKQVELSPPRMLGNQADAITSKRQKLISALINEIRFLSELDHQNIVRYLGVFRTDLTLNVFLEYVSGGSIASMLSKIGKFEEVLVRSLVAQILYGLEYLHTRGIIHRDIKGANILVDEDGIAKISDFGISKKNDMEAYKYNSRMSLQGSVFWMAPEVIKGKGYSAKVDIWSLGCLTVEMFTGHHPWRQRHDEISEVTVLYKLGQPNAQPPIPDSLSAEAKDFLQKCFSDPDSRPTATELLDHPFCV</sequence>
<evidence type="ECO:0000256" key="2">
    <source>
        <dbReference type="ARBA" id="ARBA00022679"/>
    </source>
</evidence>
<feature type="non-terminal residue" evidence="11">
    <location>
        <position position="276"/>
    </location>
</feature>
<dbReference type="CDD" id="cd06606">
    <property type="entry name" value="STKc_MAPKKK"/>
    <property type="match status" value="1"/>
</dbReference>
<comment type="similarity">
    <text evidence="9">Belongs to the protein kinase superfamily.</text>
</comment>
<dbReference type="GO" id="GO:0046872">
    <property type="term" value="F:metal ion binding"/>
    <property type="evidence" value="ECO:0007669"/>
    <property type="project" value="UniProtKB-KW"/>
</dbReference>
<dbReference type="OrthoDB" id="266718at2759"/>
<evidence type="ECO:0000256" key="4">
    <source>
        <dbReference type="ARBA" id="ARBA00022777"/>
    </source>
</evidence>
<dbReference type="SMART" id="SM00220">
    <property type="entry name" value="S_TKc"/>
    <property type="match status" value="1"/>
</dbReference>
<keyword evidence="3 8" id="KW-0547">Nucleotide-binding</keyword>
<keyword evidence="12" id="KW-1185">Reference proteome</keyword>
<keyword evidence="7" id="KW-0479">Metal-binding</keyword>
<proteinExistence type="inferred from homology"/>
<dbReference type="EMBL" id="KQ965737">
    <property type="protein sequence ID" value="KXS19798.1"/>
    <property type="molecule type" value="Genomic_DNA"/>
</dbReference>
<dbReference type="AlphaFoldDB" id="A0A139ASU0"/>
<evidence type="ECO:0000313" key="11">
    <source>
        <dbReference type="EMBL" id="KXS19798.1"/>
    </source>
</evidence>
<feature type="binding site" evidence="8">
    <location>
        <position position="32"/>
    </location>
    <ligand>
        <name>ATP</name>
        <dbReference type="ChEBI" id="CHEBI:30616"/>
    </ligand>
</feature>
<name>A0A139ASU0_GONPJ</name>
<protein>
    <submittedName>
        <fullName evidence="11">Pkinase-domain-containing protein</fullName>
    </submittedName>
</protein>
<dbReference type="PROSITE" id="PS00107">
    <property type="entry name" value="PROTEIN_KINASE_ATP"/>
    <property type="match status" value="1"/>
</dbReference>
<evidence type="ECO:0000256" key="9">
    <source>
        <dbReference type="RuleBase" id="RU000304"/>
    </source>
</evidence>
<dbReference type="PRINTS" id="PR00109">
    <property type="entry name" value="TYRKINASE"/>
</dbReference>
<feature type="active site" description="Proton acceptor" evidence="6">
    <location>
        <position position="138"/>
    </location>
</feature>
<keyword evidence="2" id="KW-0808">Transferase</keyword>
<keyword evidence="7" id="KW-0460">Magnesium</keyword>
<feature type="non-terminal residue" evidence="11">
    <location>
        <position position="1"/>
    </location>
</feature>
<dbReference type="Gene3D" id="3.30.200.20">
    <property type="entry name" value="Phosphorylase Kinase, domain 1"/>
    <property type="match status" value="1"/>
</dbReference>
<keyword evidence="4 11" id="KW-0418">Kinase</keyword>